<dbReference type="RefSeq" id="XP_009032920.1">
    <property type="nucleotide sequence ID" value="XM_009034672.1"/>
</dbReference>
<dbReference type="PANTHER" id="PTHR30536">
    <property type="entry name" value="ALTRONATE/GALACTARATE DEHYDRATASE"/>
    <property type="match status" value="1"/>
</dbReference>
<dbReference type="InParanoid" id="F0XYN2"/>
<dbReference type="GO" id="GO:0016829">
    <property type="term" value="F:lyase activity"/>
    <property type="evidence" value="ECO:0007669"/>
    <property type="project" value="UniProtKB-KW"/>
</dbReference>
<dbReference type="KEGG" id="aaf:AURANDRAFT_20418"/>
<evidence type="ECO:0000313" key="5">
    <source>
        <dbReference type="EMBL" id="EGB11789.1"/>
    </source>
</evidence>
<keyword evidence="2" id="KW-0456">Lyase</keyword>
<keyword evidence="6" id="KW-1185">Reference proteome</keyword>
<organism evidence="6">
    <name type="scientific">Aureococcus anophagefferens</name>
    <name type="common">Harmful bloom alga</name>
    <dbReference type="NCBI Taxonomy" id="44056"/>
    <lineage>
        <taxon>Eukaryota</taxon>
        <taxon>Sar</taxon>
        <taxon>Stramenopiles</taxon>
        <taxon>Ochrophyta</taxon>
        <taxon>Pelagophyceae</taxon>
        <taxon>Pelagomonadales</taxon>
        <taxon>Pelagomonadaceae</taxon>
        <taxon>Aureococcus</taxon>
    </lineage>
</organism>
<dbReference type="AlphaFoldDB" id="F0XYN2"/>
<comment type="similarity">
    <text evidence="1">Belongs to the UxaA family.</text>
</comment>
<evidence type="ECO:0000256" key="1">
    <source>
        <dbReference type="ARBA" id="ARBA00010986"/>
    </source>
</evidence>
<evidence type="ECO:0000313" key="6">
    <source>
        <dbReference type="Proteomes" id="UP000002729"/>
    </source>
</evidence>
<evidence type="ECO:0000256" key="2">
    <source>
        <dbReference type="ARBA" id="ARBA00023239"/>
    </source>
</evidence>
<dbReference type="InterPro" id="IPR048332">
    <property type="entry name" value="GD_AH_C"/>
</dbReference>
<reference evidence="5 6" key="1">
    <citation type="journal article" date="2011" name="Proc. Natl. Acad. Sci. U.S.A.">
        <title>Niche of harmful alga Aureococcus anophagefferens revealed through ecogenomics.</title>
        <authorList>
            <person name="Gobler C.J."/>
            <person name="Berry D.L."/>
            <person name="Dyhrman S.T."/>
            <person name="Wilhelm S.W."/>
            <person name="Salamov A."/>
            <person name="Lobanov A.V."/>
            <person name="Zhang Y."/>
            <person name="Collier J.L."/>
            <person name="Wurch L.L."/>
            <person name="Kustka A.B."/>
            <person name="Dill B.D."/>
            <person name="Shah M."/>
            <person name="VerBerkmoes N.C."/>
            <person name="Kuo A."/>
            <person name="Terry A."/>
            <person name="Pangilinan J."/>
            <person name="Lindquist E.A."/>
            <person name="Lucas S."/>
            <person name="Paulsen I.T."/>
            <person name="Hattenrath-Lehmann T.K."/>
            <person name="Talmage S.C."/>
            <person name="Walker E.A."/>
            <person name="Koch F."/>
            <person name="Burson A.M."/>
            <person name="Marcoval M.A."/>
            <person name="Tang Y.Z."/>
            <person name="Lecleir G.R."/>
            <person name="Coyne K.J."/>
            <person name="Berg G.M."/>
            <person name="Bertrand E.M."/>
            <person name="Saito M.A."/>
            <person name="Gladyshev V.N."/>
            <person name="Grigoriev I.V."/>
        </authorList>
    </citation>
    <scope>NUCLEOTIDE SEQUENCE [LARGE SCALE GENOMIC DNA]</scope>
    <source>
        <strain evidence="6">CCMP 1984</strain>
    </source>
</reference>
<sequence>MDLPRANFADRLDAYAGGGGPAAPAPQVPLVDDGAAFRGYARPGGGVGTRNCLAVVPVSAGLGPLARRACAALAGDVAGLANVDGVVALAHTEGSGGSGAAAARGDDARLLRTLAGFASHPNVFGVVVLGTPLSSPFSAAAVLAAAPRPAPRALAYVVDGDAERAVADVAAALRSWLPAAQACARSVQPAATLAVALQCGGSDAFSGVSGNPCVGDAARRVVERGGRCLLAETDELMGAEAYVLARVRDGAVRDAFLALVDRYRRYLAAHGQTAEANPSGGNKQRGLYNIALKSLGAAKKKHASLRLEGCVEYGAPLPAPRGYYFMDSPGNDLESVAGQVAAGCTVIHFVTGNGSVTNFPFAPTVKVVTTTARYALLAGDMDFDAGRYQAGAPMAALGRELFELTLRVASGARTRGEAAG</sequence>
<dbReference type="PANTHER" id="PTHR30536:SF5">
    <property type="entry name" value="ALTRONATE DEHYDRATASE"/>
    <property type="match status" value="1"/>
</dbReference>
<accession>F0XYN2</accession>
<evidence type="ECO:0000259" key="4">
    <source>
        <dbReference type="Pfam" id="PF20629"/>
    </source>
</evidence>
<feature type="domain" description="D-galactarate/Altronate dehydratase C-terminal" evidence="4">
    <location>
        <begin position="191"/>
        <end position="419"/>
    </location>
</feature>
<dbReference type="InterPro" id="IPR052172">
    <property type="entry name" value="UxaA_altronate/galactarate_dh"/>
</dbReference>
<feature type="domain" description="D-galactarate/Altronate dehydratase second" evidence="3">
    <location>
        <begin position="39"/>
        <end position="178"/>
    </location>
</feature>
<proteinExistence type="inferred from homology"/>
<name>F0XYN2_AURAN</name>
<dbReference type="OrthoDB" id="199541at2759"/>
<dbReference type="EMBL" id="GL833121">
    <property type="protein sequence ID" value="EGB11789.1"/>
    <property type="molecule type" value="Genomic_DNA"/>
</dbReference>
<dbReference type="Pfam" id="PF04295">
    <property type="entry name" value="GD_AH_second"/>
    <property type="match status" value="1"/>
</dbReference>
<dbReference type="eggNOG" id="ENOG502QTJS">
    <property type="taxonomic scope" value="Eukaryota"/>
</dbReference>
<protein>
    <submittedName>
        <fullName evidence="5">Uncharacterized protein</fullName>
    </submittedName>
</protein>
<dbReference type="GeneID" id="20219285"/>
<dbReference type="Pfam" id="PF20629">
    <property type="entry name" value="GD_AH_C"/>
    <property type="match status" value="1"/>
</dbReference>
<evidence type="ECO:0000259" key="3">
    <source>
        <dbReference type="Pfam" id="PF04295"/>
    </source>
</evidence>
<feature type="non-terminal residue" evidence="5">
    <location>
        <position position="420"/>
    </location>
</feature>
<gene>
    <name evidence="5" type="ORF">AURANDRAFT_20418</name>
</gene>
<dbReference type="Proteomes" id="UP000002729">
    <property type="component" value="Unassembled WGS sequence"/>
</dbReference>
<dbReference type="InterPro" id="IPR007392">
    <property type="entry name" value="GD_AH_second"/>
</dbReference>